<dbReference type="EMBL" id="GBYX01475845">
    <property type="protein sequence ID" value="JAO05832.1"/>
    <property type="molecule type" value="Transcribed_RNA"/>
</dbReference>
<reference evidence="1" key="1">
    <citation type="submission" date="2014-12" db="EMBL/GenBank/DDBJ databases">
        <title>Parallel Evolution in Life History Adaptation Evident in the Tissue-Specific Poeciliopsis prolifica transcriptome.</title>
        <authorList>
            <person name="Jue N.K."/>
            <person name="Foley R.J."/>
            <person name="Obergfell C."/>
            <person name="Reznick D.N."/>
            <person name="O'Neill R.J."/>
            <person name="O'Neill M.J."/>
        </authorList>
    </citation>
    <scope>NUCLEOTIDE SEQUENCE</scope>
</reference>
<name>A0A0S7EPZ7_9TELE</name>
<gene>
    <name evidence="1" type="primary">PPUP8394</name>
</gene>
<dbReference type="AlphaFoldDB" id="A0A0S7EPZ7"/>
<feature type="non-terminal residue" evidence="1">
    <location>
        <position position="1"/>
    </location>
</feature>
<evidence type="ECO:0000313" key="1">
    <source>
        <dbReference type="EMBL" id="JAO05832.1"/>
    </source>
</evidence>
<organism evidence="1">
    <name type="scientific">Poeciliopsis prolifica</name>
    <name type="common">blackstripe livebearer</name>
    <dbReference type="NCBI Taxonomy" id="188132"/>
    <lineage>
        <taxon>Eukaryota</taxon>
        <taxon>Metazoa</taxon>
        <taxon>Chordata</taxon>
        <taxon>Craniata</taxon>
        <taxon>Vertebrata</taxon>
        <taxon>Euteleostomi</taxon>
        <taxon>Actinopterygii</taxon>
        <taxon>Neopterygii</taxon>
        <taxon>Teleostei</taxon>
        <taxon>Neoteleostei</taxon>
        <taxon>Acanthomorphata</taxon>
        <taxon>Ovalentaria</taxon>
        <taxon>Atherinomorphae</taxon>
        <taxon>Cyprinodontiformes</taxon>
        <taxon>Poeciliidae</taxon>
        <taxon>Poeciliinae</taxon>
        <taxon>Poeciliopsis</taxon>
    </lineage>
</organism>
<sequence>NLSSVFVFFFNHLKSSGRKAETHLAAPKNILKRFTWVDFFFFPPDTRKDSFRIETFKLGKSKVSSGGLILKKDKPSDICGSYRPISLIGIDSKQFSKLLATRLEKLLTFLINQDQTGFIQNNFSFTNMRRLLS</sequence>
<feature type="non-terminal residue" evidence="1">
    <location>
        <position position="133"/>
    </location>
</feature>
<accession>A0A0S7EPZ7</accession>
<proteinExistence type="predicted"/>
<protein>
    <submittedName>
        <fullName evidence="1">PPUP8394</fullName>
    </submittedName>
</protein>
<dbReference type="PANTHER" id="PTHR19446">
    <property type="entry name" value="REVERSE TRANSCRIPTASES"/>
    <property type="match status" value="1"/>
</dbReference>